<keyword evidence="4" id="KW-1185">Reference proteome</keyword>
<reference evidence="3 4" key="1">
    <citation type="journal article" date="2012" name="Science">
        <title>The Paleozoic origin of enzymatic lignin decomposition reconstructed from 31 fungal genomes.</title>
        <authorList>
            <person name="Floudas D."/>
            <person name="Binder M."/>
            <person name="Riley R."/>
            <person name="Barry K."/>
            <person name="Blanchette R.A."/>
            <person name="Henrissat B."/>
            <person name="Martinez A.T."/>
            <person name="Otillar R."/>
            <person name="Spatafora J.W."/>
            <person name="Yadav J.S."/>
            <person name="Aerts A."/>
            <person name="Benoit I."/>
            <person name="Boyd A."/>
            <person name="Carlson A."/>
            <person name="Copeland A."/>
            <person name="Coutinho P.M."/>
            <person name="de Vries R.P."/>
            <person name="Ferreira P."/>
            <person name="Findley K."/>
            <person name="Foster B."/>
            <person name="Gaskell J."/>
            <person name="Glotzer D."/>
            <person name="Gorecki P."/>
            <person name="Heitman J."/>
            <person name="Hesse C."/>
            <person name="Hori C."/>
            <person name="Igarashi K."/>
            <person name="Jurgens J.A."/>
            <person name="Kallen N."/>
            <person name="Kersten P."/>
            <person name="Kohler A."/>
            <person name="Kuees U."/>
            <person name="Kumar T.K.A."/>
            <person name="Kuo A."/>
            <person name="LaButti K."/>
            <person name="Larrondo L.F."/>
            <person name="Lindquist E."/>
            <person name="Ling A."/>
            <person name="Lombard V."/>
            <person name="Lucas S."/>
            <person name="Lundell T."/>
            <person name="Martin R."/>
            <person name="McLaughlin D.J."/>
            <person name="Morgenstern I."/>
            <person name="Morin E."/>
            <person name="Murat C."/>
            <person name="Nagy L.G."/>
            <person name="Nolan M."/>
            <person name="Ohm R.A."/>
            <person name="Patyshakuliyeva A."/>
            <person name="Rokas A."/>
            <person name="Ruiz-Duenas F.J."/>
            <person name="Sabat G."/>
            <person name="Salamov A."/>
            <person name="Samejima M."/>
            <person name="Schmutz J."/>
            <person name="Slot J.C."/>
            <person name="St John F."/>
            <person name="Stenlid J."/>
            <person name="Sun H."/>
            <person name="Sun S."/>
            <person name="Syed K."/>
            <person name="Tsang A."/>
            <person name="Wiebenga A."/>
            <person name="Young D."/>
            <person name="Pisabarro A."/>
            <person name="Eastwood D.C."/>
            <person name="Martin F."/>
            <person name="Cullen D."/>
            <person name="Grigoriev I.V."/>
            <person name="Hibbett D.S."/>
        </authorList>
    </citation>
    <scope>NUCLEOTIDE SEQUENCE</scope>
    <source>
        <strain evidence="4">FP-58527</strain>
    </source>
</reference>
<name>S8FSF6_FOMSC</name>
<evidence type="ECO:0000256" key="2">
    <source>
        <dbReference type="ARBA" id="ARBA00022691"/>
    </source>
</evidence>
<evidence type="ECO:0000256" key="1">
    <source>
        <dbReference type="ARBA" id="ARBA00022679"/>
    </source>
</evidence>
<dbReference type="HOGENOM" id="CLU_051542_1_1_1"/>
<keyword evidence="2" id="KW-0949">S-adenosyl-L-methionine</keyword>
<gene>
    <name evidence="3" type="ORF">FOMPIDRAFT_135494</name>
</gene>
<dbReference type="InParanoid" id="S8FSF6"/>
<dbReference type="OrthoDB" id="2094832at2759"/>
<protein>
    <recommendedName>
        <fullName evidence="5">Methyltransferase domain-containing protein</fullName>
    </recommendedName>
</protein>
<evidence type="ECO:0008006" key="5">
    <source>
        <dbReference type="Google" id="ProtNLM"/>
    </source>
</evidence>
<dbReference type="eggNOG" id="ENOG502S0S9">
    <property type="taxonomic scope" value="Eukaryota"/>
</dbReference>
<dbReference type="Proteomes" id="UP000015241">
    <property type="component" value="Unassembled WGS sequence"/>
</dbReference>
<accession>S8FSF6</accession>
<dbReference type="InterPro" id="IPR051654">
    <property type="entry name" value="Meroterpenoid_MTases"/>
</dbReference>
<keyword evidence="1" id="KW-0808">Transferase</keyword>
<evidence type="ECO:0000313" key="4">
    <source>
        <dbReference type="Proteomes" id="UP000015241"/>
    </source>
</evidence>
<dbReference type="STRING" id="743788.S8FSF6"/>
<dbReference type="EMBL" id="KE504127">
    <property type="protein sequence ID" value="EPT04146.1"/>
    <property type="molecule type" value="Genomic_DNA"/>
</dbReference>
<organism evidence="3 4">
    <name type="scientific">Fomitopsis schrenkii</name>
    <name type="common">Brown rot fungus</name>
    <dbReference type="NCBI Taxonomy" id="2126942"/>
    <lineage>
        <taxon>Eukaryota</taxon>
        <taxon>Fungi</taxon>
        <taxon>Dikarya</taxon>
        <taxon>Basidiomycota</taxon>
        <taxon>Agaricomycotina</taxon>
        <taxon>Agaricomycetes</taxon>
        <taxon>Polyporales</taxon>
        <taxon>Fomitopsis</taxon>
    </lineage>
</organism>
<evidence type="ECO:0000313" key="3">
    <source>
        <dbReference type="EMBL" id="EPT04146.1"/>
    </source>
</evidence>
<proteinExistence type="predicted"/>
<dbReference type="GO" id="GO:0016740">
    <property type="term" value="F:transferase activity"/>
    <property type="evidence" value="ECO:0007669"/>
    <property type="project" value="UniProtKB-KW"/>
</dbReference>
<dbReference type="PANTHER" id="PTHR35897:SF1">
    <property type="entry name" value="METHYLTRANSFERASE AUSD"/>
    <property type="match status" value="1"/>
</dbReference>
<dbReference type="AlphaFoldDB" id="S8FSF6"/>
<dbReference type="PANTHER" id="PTHR35897">
    <property type="entry name" value="METHYLTRANSFERASE AUSD"/>
    <property type="match status" value="1"/>
</dbReference>
<sequence length="341" mass="37522">MSSEETGTSPHDAVSYEALFTLNEPELAFFQSQTGIQDADQLKQHIVKVQTEALKVTPYTTIKTFAFTKLVASRAVPGYSHAIQFIKDRKDAIWLDAGCCCAYTNCSWPRPLCLTVQHAVGVDVRKAVADGMTVENAIGTDLYPEYWSLGHQLFKTTPESYPAHFFGGDIFDENLLKAGPILDTGATPESPRPELASSKSLTPLNGHVSVIHTSSFFHLFTEKEQLVLAQKMAGLLSPVPGSTIFGMHAGLAVKGFRTDRNRRDGSFNFCHSPESWKELWDGVIFKKGMVKVEAALRDAVDLLDMRGYKDALIGQSMADATQRSTGPPSAPIFMLWSVTRL</sequence>